<proteinExistence type="predicted"/>
<dbReference type="Proteomes" id="UP000297595">
    <property type="component" value="Unassembled WGS sequence"/>
</dbReference>
<reference evidence="1 2" key="1">
    <citation type="submission" date="2019-03" db="EMBL/GenBank/DDBJ databases">
        <title>Nematode-trapping fungi genome.</title>
        <authorList>
            <person name="Vidal-Diez De Ulzurrun G."/>
        </authorList>
    </citation>
    <scope>NUCLEOTIDE SEQUENCE [LARGE SCALE GENOMIC DNA]</scope>
    <source>
        <strain evidence="1 2">TWF154</strain>
    </source>
</reference>
<dbReference type="AlphaFoldDB" id="A0A7C8PYR4"/>
<organism evidence="1 2">
    <name type="scientific">Orbilia oligospora</name>
    <name type="common">Nematode-trapping fungus</name>
    <name type="synonym">Arthrobotrys oligospora</name>
    <dbReference type="NCBI Taxonomy" id="2813651"/>
    <lineage>
        <taxon>Eukaryota</taxon>
        <taxon>Fungi</taxon>
        <taxon>Dikarya</taxon>
        <taxon>Ascomycota</taxon>
        <taxon>Pezizomycotina</taxon>
        <taxon>Orbiliomycetes</taxon>
        <taxon>Orbiliales</taxon>
        <taxon>Orbiliaceae</taxon>
        <taxon>Orbilia</taxon>
    </lineage>
</organism>
<gene>
    <name evidence="1" type="ORF">EYR41_006708</name>
</gene>
<sequence>MHCYPPPTNITTPHALCRCRRILNFHLNKISADSRLFLPTEEAFRECDGTSLASCLTNRAPGPSMHGPTGLKTKHGHGRSSELKVLDLNTTCMGGLLLIGYIKNLAQSS</sequence>
<comment type="caution">
    <text evidence="1">The sequence shown here is derived from an EMBL/GenBank/DDBJ whole genome shotgun (WGS) entry which is preliminary data.</text>
</comment>
<accession>A0A7C8PYR4</accession>
<name>A0A7C8PYR4_ORBOL</name>
<evidence type="ECO:0000313" key="1">
    <source>
        <dbReference type="EMBL" id="TGJ67589.1"/>
    </source>
</evidence>
<protein>
    <submittedName>
        <fullName evidence="1">Uncharacterized protein</fullName>
    </submittedName>
</protein>
<evidence type="ECO:0000313" key="2">
    <source>
        <dbReference type="Proteomes" id="UP000297595"/>
    </source>
</evidence>
<dbReference type="EMBL" id="SOZJ01000004">
    <property type="protein sequence ID" value="TGJ67589.1"/>
    <property type="molecule type" value="Genomic_DNA"/>
</dbReference>